<protein>
    <recommendedName>
        <fullName evidence="6">Aminotransferase</fullName>
        <ecNumber evidence="6">2.6.1.-</ecNumber>
    </recommendedName>
</protein>
<dbReference type="InterPro" id="IPR015421">
    <property type="entry name" value="PyrdxlP-dep_Trfase_major"/>
</dbReference>
<evidence type="ECO:0000256" key="5">
    <source>
        <dbReference type="ARBA" id="ARBA00022898"/>
    </source>
</evidence>
<evidence type="ECO:0000256" key="3">
    <source>
        <dbReference type="ARBA" id="ARBA00022576"/>
    </source>
</evidence>
<dbReference type="InterPro" id="IPR015424">
    <property type="entry name" value="PyrdxlP-dep_Trfase"/>
</dbReference>
<evidence type="ECO:0000259" key="7">
    <source>
        <dbReference type="Pfam" id="PF00155"/>
    </source>
</evidence>
<proteinExistence type="inferred from homology"/>
<feature type="domain" description="Aminotransferase class I/classII large" evidence="7">
    <location>
        <begin position="43"/>
        <end position="409"/>
    </location>
</feature>
<evidence type="ECO:0000313" key="10">
    <source>
        <dbReference type="EMBL" id="VFK76006.1"/>
    </source>
</evidence>
<dbReference type="CDD" id="cd00609">
    <property type="entry name" value="AAT_like"/>
    <property type="match status" value="1"/>
</dbReference>
<dbReference type="Gene3D" id="3.40.640.10">
    <property type="entry name" value="Type I PLP-dependent aspartate aminotransferase-like (Major domain)"/>
    <property type="match status" value="1"/>
</dbReference>
<name>A0A450WYY9_9GAMM</name>
<dbReference type="InterPro" id="IPR004839">
    <property type="entry name" value="Aminotransferase_I/II_large"/>
</dbReference>
<dbReference type="GO" id="GO:0008483">
    <property type="term" value="F:transaminase activity"/>
    <property type="evidence" value="ECO:0007669"/>
    <property type="project" value="UniProtKB-KW"/>
</dbReference>
<dbReference type="EMBL" id="CAADFO010000001">
    <property type="protein sequence ID" value="VFK22238.1"/>
    <property type="molecule type" value="Genomic_DNA"/>
</dbReference>
<dbReference type="GO" id="GO:0030170">
    <property type="term" value="F:pyridoxal phosphate binding"/>
    <property type="evidence" value="ECO:0007669"/>
    <property type="project" value="InterPro"/>
</dbReference>
<evidence type="ECO:0000313" key="9">
    <source>
        <dbReference type="EMBL" id="VFK32630.1"/>
    </source>
</evidence>
<evidence type="ECO:0000256" key="1">
    <source>
        <dbReference type="ARBA" id="ARBA00001933"/>
    </source>
</evidence>
<dbReference type="EC" id="2.6.1.-" evidence="6"/>
<dbReference type="EMBL" id="CAADFQ010000035">
    <property type="protein sequence ID" value="VFK32630.1"/>
    <property type="molecule type" value="Genomic_DNA"/>
</dbReference>
<keyword evidence="5" id="KW-0663">Pyridoxal phosphate</keyword>
<comment type="similarity">
    <text evidence="2 6">Belongs to the class-I pyridoxal-phosphate-dependent aminotransferase family.</text>
</comment>
<evidence type="ECO:0000256" key="4">
    <source>
        <dbReference type="ARBA" id="ARBA00022679"/>
    </source>
</evidence>
<sequence length="415" mass="45584">MLIRPPCANPLRRPARKMANIAPFHVMDILGRAREQETKGQRIIHMEVGEPDFPTPAPIVAAGQRALEEGNIHYTAPLGLPALREAIARFYRTHYEVDVPARRIVVTPGASMSLQLALGVLIDLGDDVLVTDPGYPCNRNMVRLFGGNPVPLPVGIETNYQPTRMLVSCCATPTTSAIVLTTPSNPTGGVVSLSMMAGILEEARHLNAALVVDEIYLGLVYDSVAQALGTDALGREWKAAGRPYPGTAAALSDEIFVIDGFSKYFGMTGWRLGWMIVPEPFLKDVEKLAQNLYLSAPTVAQHAALAAFEPETLAILEERRRAFEHRRDFLLPALRDLGFSVARPDGAFYLYVDCSRFAEDSLVFANGLLEQVGVAITPGIDFGDNAPERYVRFAYTTCLDDLREGVERIRRYLSV</sequence>
<dbReference type="SUPFAM" id="SSF53383">
    <property type="entry name" value="PLP-dependent transferases"/>
    <property type="match status" value="1"/>
</dbReference>
<keyword evidence="4 6" id="KW-0808">Transferase</keyword>
<keyword evidence="3 6" id="KW-0032">Aminotransferase</keyword>
<dbReference type="InterPro" id="IPR004838">
    <property type="entry name" value="NHTrfase_class1_PyrdxlP-BS"/>
</dbReference>
<evidence type="ECO:0000313" key="8">
    <source>
        <dbReference type="EMBL" id="VFK22238.1"/>
    </source>
</evidence>
<dbReference type="EMBL" id="CAADGH010000038">
    <property type="protein sequence ID" value="VFK76006.1"/>
    <property type="molecule type" value="Genomic_DNA"/>
</dbReference>
<dbReference type="AlphaFoldDB" id="A0A450WYY9"/>
<dbReference type="InterPro" id="IPR050596">
    <property type="entry name" value="AspAT/PAT-like"/>
</dbReference>
<organism evidence="8">
    <name type="scientific">Candidatus Kentrum sp. MB</name>
    <dbReference type="NCBI Taxonomy" id="2138164"/>
    <lineage>
        <taxon>Bacteria</taxon>
        <taxon>Pseudomonadati</taxon>
        <taxon>Pseudomonadota</taxon>
        <taxon>Gammaproteobacteria</taxon>
        <taxon>Candidatus Kentrum</taxon>
    </lineage>
</organism>
<dbReference type="PANTHER" id="PTHR46383:SF2">
    <property type="entry name" value="AMINOTRANSFERASE"/>
    <property type="match status" value="1"/>
</dbReference>
<comment type="cofactor">
    <cofactor evidence="1 6">
        <name>pyridoxal 5'-phosphate</name>
        <dbReference type="ChEBI" id="CHEBI:597326"/>
    </cofactor>
</comment>
<evidence type="ECO:0000256" key="6">
    <source>
        <dbReference type="RuleBase" id="RU000481"/>
    </source>
</evidence>
<dbReference type="GO" id="GO:0006520">
    <property type="term" value="P:amino acid metabolic process"/>
    <property type="evidence" value="ECO:0007669"/>
    <property type="project" value="InterPro"/>
</dbReference>
<dbReference type="PANTHER" id="PTHR46383">
    <property type="entry name" value="ASPARTATE AMINOTRANSFERASE"/>
    <property type="match status" value="1"/>
</dbReference>
<evidence type="ECO:0000256" key="2">
    <source>
        <dbReference type="ARBA" id="ARBA00007441"/>
    </source>
</evidence>
<gene>
    <name evidence="8" type="ORF">BECKMB1821G_GA0114241_1001106</name>
    <name evidence="10" type="ORF">BECKMB1821H_GA0114242_103825</name>
    <name evidence="9" type="ORF">BECKMB1821I_GA0114274_103526</name>
</gene>
<dbReference type="Pfam" id="PF00155">
    <property type="entry name" value="Aminotran_1_2"/>
    <property type="match status" value="1"/>
</dbReference>
<dbReference type="PROSITE" id="PS00105">
    <property type="entry name" value="AA_TRANSFER_CLASS_1"/>
    <property type="match status" value="1"/>
</dbReference>
<reference evidence="8" key="1">
    <citation type="submission" date="2019-02" db="EMBL/GenBank/DDBJ databases">
        <authorList>
            <person name="Gruber-Vodicka R. H."/>
            <person name="Seah K. B. B."/>
        </authorList>
    </citation>
    <scope>NUCLEOTIDE SEQUENCE</scope>
    <source>
        <strain evidence="8">BECK_BZ197</strain>
        <strain evidence="10">BECK_BZ198</strain>
        <strain evidence="9">BECK_BZ199</strain>
    </source>
</reference>
<accession>A0A450WYY9</accession>